<name>A0A1L9QV60_9CYAN</name>
<protein>
    <submittedName>
        <fullName evidence="1">Uncharacterized protein</fullName>
    </submittedName>
</protein>
<dbReference type="InterPro" id="IPR021799">
    <property type="entry name" value="PIN-like_prokaryotic"/>
</dbReference>
<keyword evidence="2" id="KW-1185">Reference proteome</keyword>
<evidence type="ECO:0000313" key="1">
    <source>
        <dbReference type="EMBL" id="OJJ26585.1"/>
    </source>
</evidence>
<organism evidence="1 2">
    <name type="scientific">Roseofilum reptotaenium AO1-A</name>
    <dbReference type="NCBI Taxonomy" id="1925591"/>
    <lineage>
        <taxon>Bacteria</taxon>
        <taxon>Bacillati</taxon>
        <taxon>Cyanobacteriota</taxon>
        <taxon>Cyanophyceae</taxon>
        <taxon>Desertifilales</taxon>
        <taxon>Desertifilaceae</taxon>
        <taxon>Roseofilum</taxon>
    </lineage>
</organism>
<dbReference type="Proteomes" id="UP000183940">
    <property type="component" value="Unassembled WGS sequence"/>
</dbReference>
<proteinExistence type="predicted"/>
<evidence type="ECO:0000313" key="2">
    <source>
        <dbReference type="Proteomes" id="UP000183940"/>
    </source>
</evidence>
<comment type="caution">
    <text evidence="1">The sequence shown here is derived from an EMBL/GenBank/DDBJ whole genome shotgun (WGS) entry which is preliminary data.</text>
</comment>
<gene>
    <name evidence="1" type="ORF">BI308_05695</name>
</gene>
<sequence>MSPEDENFICTTSRNRVLFKSKPAELLNQLFTDSCVPMAVVTEIMSAETSDLAKQNLPEKNWLRPVDQSIAPIIQSWNLGAGESTVLSFALEHPDYRTVIDDRAARRCALSLGI</sequence>
<dbReference type="Pfam" id="PF11848">
    <property type="entry name" value="DUF3368"/>
    <property type="match status" value="1"/>
</dbReference>
<dbReference type="EMBL" id="MLAW01000006">
    <property type="protein sequence ID" value="OJJ26585.1"/>
    <property type="molecule type" value="Genomic_DNA"/>
</dbReference>
<dbReference type="AlphaFoldDB" id="A0A1L9QV60"/>
<accession>A0A1L9QV60</accession>
<reference evidence="1" key="1">
    <citation type="submission" date="2016-10" db="EMBL/GenBank/DDBJ databases">
        <title>CRISPR-Cas defence system in Roseofilum reptotaenium: evidence of a bacteriophage-cyanobacterium arms race in the coral black band disease.</title>
        <authorList>
            <person name="Buerger P."/>
            <person name="Wood-Charlson E.M."/>
            <person name="Weynberg K.D."/>
            <person name="Willis B."/>
            <person name="Van Oppen M.J."/>
        </authorList>
    </citation>
    <scope>NUCLEOTIDE SEQUENCE [LARGE SCALE GENOMIC DNA]</scope>
    <source>
        <strain evidence="1">AO1-A</strain>
    </source>
</reference>